<feature type="active site" evidence="9">
    <location>
        <position position="277"/>
    </location>
</feature>
<feature type="active site" evidence="9">
    <location>
        <position position="179"/>
    </location>
</feature>
<sequence length="332" mass="36405">MADPFSHPDAPDAAGGGLPDDLDDPIRDFGNSLTLERGRSDRTLEAYESDLRQCAAHLARVGVKSWKAATGDHVMAWLYSLKIEPASNAPDDAESTDYSVASLARKLSALRMFARHLVRERVRTDDFTELLQGPKLRRKMPGTLNTTEIDALLSAPVGGDAHALRDRAILELFYSSGLRVSELAGLNIQQVDLEAGFLRVFGKGSKERVVPVGGKASEALGAYLTAGRPHFVKPKTSSQLFLSERGTAISRQMLWVLVKKYAKQAGITKPVKPHLLRHSFATHLLGGGADLRAIQEMLGHVNIATTQIYTAVEEKRLLDQHAKFHPRNQTGR</sequence>
<dbReference type="OrthoDB" id="9801717at2"/>
<dbReference type="GO" id="GO:0006313">
    <property type="term" value="P:DNA transposition"/>
    <property type="evidence" value="ECO:0007669"/>
    <property type="project" value="UniProtKB-UniRule"/>
</dbReference>
<keyword evidence="7 9" id="KW-0233">DNA recombination</keyword>
<dbReference type="PANTHER" id="PTHR30349:SF81">
    <property type="entry name" value="TYROSINE RECOMBINASE XERC"/>
    <property type="match status" value="1"/>
</dbReference>
<evidence type="ECO:0000256" key="3">
    <source>
        <dbReference type="ARBA" id="ARBA00022618"/>
    </source>
</evidence>
<dbReference type="CDD" id="cd00798">
    <property type="entry name" value="INT_XerDC_C"/>
    <property type="match status" value="1"/>
</dbReference>
<feature type="active site" evidence="9">
    <location>
        <position position="274"/>
    </location>
</feature>
<dbReference type="InterPro" id="IPR010998">
    <property type="entry name" value="Integrase_recombinase_N"/>
</dbReference>
<feature type="region of interest" description="Disordered" evidence="10">
    <location>
        <begin position="1"/>
        <end position="24"/>
    </location>
</feature>
<feature type="domain" description="Core-binding (CB)" evidence="12">
    <location>
        <begin position="20"/>
        <end position="118"/>
    </location>
</feature>
<evidence type="ECO:0000256" key="8">
    <source>
        <dbReference type="ARBA" id="ARBA00023306"/>
    </source>
</evidence>
<keyword evidence="3 9" id="KW-0132">Cell division</keyword>
<protein>
    <recommendedName>
        <fullName evidence="9">Tyrosine recombinase XerC</fullName>
    </recommendedName>
</protein>
<evidence type="ECO:0000256" key="1">
    <source>
        <dbReference type="ARBA" id="ARBA00004496"/>
    </source>
</evidence>
<comment type="caution">
    <text evidence="13">The sequence shown here is derived from an EMBL/GenBank/DDBJ whole genome shotgun (WGS) entry which is preliminary data.</text>
</comment>
<keyword evidence="8 9" id="KW-0131">Cell cycle</keyword>
<accession>A0A556QR72</accession>
<dbReference type="InterPro" id="IPR044068">
    <property type="entry name" value="CB"/>
</dbReference>
<dbReference type="InterPro" id="IPR002104">
    <property type="entry name" value="Integrase_catalytic"/>
</dbReference>
<evidence type="ECO:0000259" key="11">
    <source>
        <dbReference type="PROSITE" id="PS51898"/>
    </source>
</evidence>
<proteinExistence type="inferred from homology"/>
<dbReference type="PANTHER" id="PTHR30349">
    <property type="entry name" value="PHAGE INTEGRASE-RELATED"/>
    <property type="match status" value="1"/>
</dbReference>
<feature type="active site" description="O-(3'-phospho-DNA)-tyrosine intermediate" evidence="9">
    <location>
        <position position="309"/>
    </location>
</feature>
<evidence type="ECO:0000259" key="12">
    <source>
        <dbReference type="PROSITE" id="PS51900"/>
    </source>
</evidence>
<dbReference type="Pfam" id="PF02899">
    <property type="entry name" value="Phage_int_SAM_1"/>
    <property type="match status" value="1"/>
</dbReference>
<evidence type="ECO:0000256" key="5">
    <source>
        <dbReference type="ARBA" id="ARBA00022908"/>
    </source>
</evidence>
<dbReference type="InterPro" id="IPR023009">
    <property type="entry name" value="Tyrosine_recombinase_XerC/XerD"/>
</dbReference>
<dbReference type="PROSITE" id="PS51898">
    <property type="entry name" value="TYR_RECOMBINASE"/>
    <property type="match status" value="1"/>
</dbReference>
<dbReference type="AlphaFoldDB" id="A0A556QR72"/>
<reference evidence="13 14" key="1">
    <citation type="submission" date="2019-07" db="EMBL/GenBank/DDBJ databases">
        <title>Description of 53C-WASEF.</title>
        <authorList>
            <person name="Pitt A."/>
            <person name="Hahn M.W."/>
        </authorList>
    </citation>
    <scope>NUCLEOTIDE SEQUENCE [LARGE SCALE GENOMIC DNA]</scope>
    <source>
        <strain evidence="13 14">53C-WASEF</strain>
    </source>
</reference>
<evidence type="ECO:0000256" key="4">
    <source>
        <dbReference type="ARBA" id="ARBA00022829"/>
    </source>
</evidence>
<dbReference type="InterPro" id="IPR050090">
    <property type="entry name" value="Tyrosine_recombinase_XerCD"/>
</dbReference>
<keyword evidence="5 9" id="KW-0229">DNA integration</keyword>
<dbReference type="NCBIfam" id="NF001399">
    <property type="entry name" value="PRK00283.1"/>
    <property type="match status" value="1"/>
</dbReference>
<dbReference type="HAMAP" id="MF_01808">
    <property type="entry name" value="Recomb_XerC_XerD"/>
    <property type="match status" value="1"/>
</dbReference>
<dbReference type="PROSITE" id="PS51900">
    <property type="entry name" value="CB"/>
    <property type="match status" value="1"/>
</dbReference>
<dbReference type="EMBL" id="VMBG01000001">
    <property type="protein sequence ID" value="TSJ79122.1"/>
    <property type="molecule type" value="Genomic_DNA"/>
</dbReference>
<organism evidence="13 14">
    <name type="scientific">Rariglobus hedericola</name>
    <dbReference type="NCBI Taxonomy" id="2597822"/>
    <lineage>
        <taxon>Bacteria</taxon>
        <taxon>Pseudomonadati</taxon>
        <taxon>Verrucomicrobiota</taxon>
        <taxon>Opitutia</taxon>
        <taxon>Opitutales</taxon>
        <taxon>Opitutaceae</taxon>
        <taxon>Rariglobus</taxon>
    </lineage>
</organism>
<keyword evidence="14" id="KW-1185">Reference proteome</keyword>
<dbReference type="Pfam" id="PF00589">
    <property type="entry name" value="Phage_integrase"/>
    <property type="match status" value="1"/>
</dbReference>
<gene>
    <name evidence="9" type="primary">xerC</name>
    <name evidence="13" type="ORF">FPL22_07465</name>
</gene>
<comment type="subunit">
    <text evidence="9">Forms a cyclic heterotetrameric complex composed of two molecules of XerC and two molecules of XerD.</text>
</comment>
<feature type="active site" evidence="9">
    <location>
        <position position="300"/>
    </location>
</feature>
<dbReference type="GO" id="GO:0003677">
    <property type="term" value="F:DNA binding"/>
    <property type="evidence" value="ECO:0007669"/>
    <property type="project" value="UniProtKB-UniRule"/>
</dbReference>
<dbReference type="InterPro" id="IPR004107">
    <property type="entry name" value="Integrase_SAM-like_N"/>
</dbReference>
<evidence type="ECO:0000256" key="7">
    <source>
        <dbReference type="ARBA" id="ARBA00023172"/>
    </source>
</evidence>
<dbReference type="RefSeq" id="WP_144229465.1">
    <property type="nucleotide sequence ID" value="NZ_CBCRVV010000005.1"/>
</dbReference>
<dbReference type="Proteomes" id="UP000315648">
    <property type="component" value="Unassembled WGS sequence"/>
</dbReference>
<comment type="similarity">
    <text evidence="9">Belongs to the 'phage' integrase family. XerC subfamily.</text>
</comment>
<dbReference type="GO" id="GO:0009037">
    <property type="term" value="F:tyrosine-based site-specific recombinase activity"/>
    <property type="evidence" value="ECO:0007669"/>
    <property type="project" value="UniProtKB-UniRule"/>
</dbReference>
<evidence type="ECO:0000256" key="6">
    <source>
        <dbReference type="ARBA" id="ARBA00023125"/>
    </source>
</evidence>
<dbReference type="Gene3D" id="1.10.443.10">
    <property type="entry name" value="Intergrase catalytic core"/>
    <property type="match status" value="1"/>
</dbReference>
<comment type="subcellular location">
    <subcellularLocation>
        <location evidence="1 9">Cytoplasm</location>
    </subcellularLocation>
</comment>
<dbReference type="GO" id="GO:0005737">
    <property type="term" value="C:cytoplasm"/>
    <property type="evidence" value="ECO:0007669"/>
    <property type="project" value="UniProtKB-SubCell"/>
</dbReference>
<evidence type="ECO:0000313" key="14">
    <source>
        <dbReference type="Proteomes" id="UP000315648"/>
    </source>
</evidence>
<evidence type="ECO:0000313" key="13">
    <source>
        <dbReference type="EMBL" id="TSJ79122.1"/>
    </source>
</evidence>
<dbReference type="InterPro" id="IPR013762">
    <property type="entry name" value="Integrase-like_cat_sf"/>
</dbReference>
<dbReference type="GO" id="GO:0007059">
    <property type="term" value="P:chromosome segregation"/>
    <property type="evidence" value="ECO:0007669"/>
    <property type="project" value="UniProtKB-UniRule"/>
</dbReference>
<keyword evidence="4 9" id="KW-0159">Chromosome partition</keyword>
<dbReference type="SUPFAM" id="SSF47823">
    <property type="entry name" value="lambda integrase-like, N-terminal domain"/>
    <property type="match status" value="1"/>
</dbReference>
<feature type="active site" evidence="9">
    <location>
        <position position="203"/>
    </location>
</feature>
<evidence type="ECO:0000256" key="9">
    <source>
        <dbReference type="HAMAP-Rule" id="MF_01808"/>
    </source>
</evidence>
<name>A0A556QR72_9BACT</name>
<dbReference type="InterPro" id="IPR011010">
    <property type="entry name" value="DNA_brk_join_enz"/>
</dbReference>
<keyword evidence="2 9" id="KW-0963">Cytoplasm</keyword>
<evidence type="ECO:0000256" key="10">
    <source>
        <dbReference type="SAM" id="MobiDB-lite"/>
    </source>
</evidence>
<comment type="function">
    <text evidence="9">Site-specific tyrosine recombinase, which acts by catalyzing the cutting and rejoining of the recombining DNA molecules. The XerC-XerD complex is essential to convert dimers of the bacterial chromosome into monomers to permit their segregation at cell division. It also contributes to the segregational stability of plasmids.</text>
</comment>
<dbReference type="Gene3D" id="1.10.150.130">
    <property type="match status" value="1"/>
</dbReference>
<evidence type="ECO:0000256" key="2">
    <source>
        <dbReference type="ARBA" id="ARBA00022490"/>
    </source>
</evidence>
<dbReference type="SUPFAM" id="SSF56349">
    <property type="entry name" value="DNA breaking-rejoining enzymes"/>
    <property type="match status" value="1"/>
</dbReference>
<dbReference type="GO" id="GO:0051301">
    <property type="term" value="P:cell division"/>
    <property type="evidence" value="ECO:0007669"/>
    <property type="project" value="UniProtKB-KW"/>
</dbReference>
<feature type="domain" description="Tyr recombinase" evidence="11">
    <location>
        <begin position="139"/>
        <end position="322"/>
    </location>
</feature>
<keyword evidence="6 9" id="KW-0238">DNA-binding</keyword>